<dbReference type="EMBL" id="JAZDUA010000074">
    <property type="protein sequence ID" value="KAK7869457.1"/>
    <property type="molecule type" value="Genomic_DNA"/>
</dbReference>
<dbReference type="PRINTS" id="PR00837">
    <property type="entry name" value="V5TPXLIKE"/>
</dbReference>
<organism evidence="2 3">
    <name type="scientific">Gryllus longicercus</name>
    <dbReference type="NCBI Taxonomy" id="2509291"/>
    <lineage>
        <taxon>Eukaryota</taxon>
        <taxon>Metazoa</taxon>
        <taxon>Ecdysozoa</taxon>
        <taxon>Arthropoda</taxon>
        <taxon>Hexapoda</taxon>
        <taxon>Insecta</taxon>
        <taxon>Pterygota</taxon>
        <taxon>Neoptera</taxon>
        <taxon>Polyneoptera</taxon>
        <taxon>Orthoptera</taxon>
        <taxon>Ensifera</taxon>
        <taxon>Gryllidea</taxon>
        <taxon>Grylloidea</taxon>
        <taxon>Gryllidae</taxon>
        <taxon>Gryllinae</taxon>
        <taxon>Gryllus</taxon>
    </lineage>
</organism>
<dbReference type="SUPFAM" id="SSF55797">
    <property type="entry name" value="PR-1-like"/>
    <property type="match status" value="1"/>
</dbReference>
<proteinExistence type="predicted"/>
<dbReference type="PANTHER" id="PTHR10334">
    <property type="entry name" value="CYSTEINE-RICH SECRETORY PROTEIN-RELATED"/>
    <property type="match status" value="1"/>
</dbReference>
<gene>
    <name evidence="2" type="ORF">R5R35_008174</name>
</gene>
<sequence length="165" mass="17861">MSGGGAQLCLRAKAWARQLADEDRHAYKVDNPLGENVFSFVSSDAHTRQRVDVRNALDAWYAEGRLFDYGNEPLDTKARNFTQMMWRSTRLLGLAVARGRGGRVIVVANYYPRGNIVGQYRDNVLPPFADPAAAAATAAVSAAVSAATDAAGADDDEDDDDSSYT</sequence>
<dbReference type="Pfam" id="PF00188">
    <property type="entry name" value="CAP"/>
    <property type="match status" value="1"/>
</dbReference>
<dbReference type="GO" id="GO:0005576">
    <property type="term" value="C:extracellular region"/>
    <property type="evidence" value="ECO:0007669"/>
    <property type="project" value="UniProtKB-SubCell"/>
</dbReference>
<dbReference type="Gene3D" id="3.40.33.10">
    <property type="entry name" value="CAP"/>
    <property type="match status" value="1"/>
</dbReference>
<keyword evidence="3" id="KW-1185">Reference proteome</keyword>
<evidence type="ECO:0000259" key="1">
    <source>
        <dbReference type="SMART" id="SM00198"/>
    </source>
</evidence>
<name>A0AAN9ZB58_9ORTH</name>
<protein>
    <recommendedName>
        <fullName evidence="1">SCP domain-containing protein</fullName>
    </recommendedName>
</protein>
<comment type="caution">
    <text evidence="2">The sequence shown here is derived from an EMBL/GenBank/DDBJ whole genome shotgun (WGS) entry which is preliminary data.</text>
</comment>
<accession>A0AAN9ZB58</accession>
<reference evidence="2 3" key="1">
    <citation type="submission" date="2024-03" db="EMBL/GenBank/DDBJ databases">
        <title>The genome assembly and annotation of the cricket Gryllus longicercus Weissman &amp; Gray.</title>
        <authorList>
            <person name="Szrajer S."/>
            <person name="Gray D."/>
            <person name="Ylla G."/>
        </authorList>
    </citation>
    <scope>NUCLEOTIDE SEQUENCE [LARGE SCALE GENOMIC DNA]</scope>
    <source>
        <strain evidence="2">DAG 2021-001</strain>
        <tissue evidence="2">Whole body minus gut</tissue>
    </source>
</reference>
<evidence type="ECO:0000313" key="2">
    <source>
        <dbReference type="EMBL" id="KAK7869457.1"/>
    </source>
</evidence>
<dbReference type="Proteomes" id="UP001378592">
    <property type="component" value="Unassembled WGS sequence"/>
</dbReference>
<dbReference type="InterPro" id="IPR014044">
    <property type="entry name" value="CAP_dom"/>
</dbReference>
<dbReference type="InterPro" id="IPR001283">
    <property type="entry name" value="CRISP-related"/>
</dbReference>
<dbReference type="InterPro" id="IPR035940">
    <property type="entry name" value="CAP_sf"/>
</dbReference>
<feature type="domain" description="SCP" evidence="1">
    <location>
        <begin position="4"/>
        <end position="118"/>
    </location>
</feature>
<dbReference type="SMART" id="SM00198">
    <property type="entry name" value="SCP"/>
    <property type="match status" value="1"/>
</dbReference>
<evidence type="ECO:0000313" key="3">
    <source>
        <dbReference type="Proteomes" id="UP001378592"/>
    </source>
</evidence>
<dbReference type="AlphaFoldDB" id="A0AAN9ZB58"/>